<sequence length="171" mass="19485">MVAPKGNTYNNKYKPEYVEQVYKLCLLNAIDCELADFFEVSVDTIRNWSIRHPEFDAAKRAGKMKADAEVASKLFSRAVGCSVKKQRVLNNGSVVDYYEELPPDTRAIEYWLQCRNHDKWNSKQQVELSGNQENPLAFLLAEVATEAENASPFPCNLSTRLTIKDCDFPIK</sequence>
<proteinExistence type="predicted"/>
<name>A0A444JLW7_9GAMM</name>
<dbReference type="AlphaFoldDB" id="A0A444JLW7"/>
<evidence type="ECO:0008006" key="3">
    <source>
        <dbReference type="Google" id="ProtNLM"/>
    </source>
</evidence>
<evidence type="ECO:0000313" key="1">
    <source>
        <dbReference type="EMBL" id="RWX54096.1"/>
    </source>
</evidence>
<protein>
    <recommendedName>
        <fullName evidence="3">Terminase</fullName>
    </recommendedName>
</protein>
<keyword evidence="2" id="KW-1185">Reference proteome</keyword>
<dbReference type="OrthoDB" id="5868871at2"/>
<accession>A0A444JLW7</accession>
<organism evidence="1 2">
    <name type="scientific">Photobacterium chitinilyticum</name>
    <dbReference type="NCBI Taxonomy" id="2485123"/>
    <lineage>
        <taxon>Bacteria</taxon>
        <taxon>Pseudomonadati</taxon>
        <taxon>Pseudomonadota</taxon>
        <taxon>Gammaproteobacteria</taxon>
        <taxon>Vibrionales</taxon>
        <taxon>Vibrionaceae</taxon>
        <taxon>Photobacterium</taxon>
    </lineage>
</organism>
<reference evidence="1 2" key="1">
    <citation type="submission" date="2018-11" db="EMBL/GenBank/DDBJ databases">
        <title>Photobacterium sp. BEI247 sp. nov., a marine bacterium isolated from Yongle Blue Hole in the South China Sea.</title>
        <authorList>
            <person name="Wang X."/>
        </authorList>
    </citation>
    <scope>NUCLEOTIDE SEQUENCE [LARGE SCALE GENOMIC DNA]</scope>
    <source>
        <strain evidence="2">BEI247</strain>
    </source>
</reference>
<dbReference type="Proteomes" id="UP000287563">
    <property type="component" value="Unassembled WGS sequence"/>
</dbReference>
<comment type="caution">
    <text evidence="1">The sequence shown here is derived from an EMBL/GenBank/DDBJ whole genome shotgun (WGS) entry which is preliminary data.</text>
</comment>
<evidence type="ECO:0000313" key="2">
    <source>
        <dbReference type="Proteomes" id="UP000287563"/>
    </source>
</evidence>
<dbReference type="EMBL" id="RJLM01000008">
    <property type="protein sequence ID" value="RWX54096.1"/>
    <property type="molecule type" value="Genomic_DNA"/>
</dbReference>
<gene>
    <name evidence="1" type="ORF">EDI28_17840</name>
</gene>
<dbReference type="RefSeq" id="WP_128785220.1">
    <property type="nucleotide sequence ID" value="NZ_RJLM01000008.1"/>
</dbReference>